<accession>A0A9X2C2C1</accession>
<comment type="caution">
    <text evidence="2">The sequence shown here is derived from an EMBL/GenBank/DDBJ whole genome shotgun (WGS) entry which is preliminary data.</text>
</comment>
<gene>
    <name evidence="2" type="ORF">LPC04_28720</name>
</gene>
<keyword evidence="1" id="KW-0732">Signal</keyword>
<dbReference type="RefSeq" id="WP_275685770.1">
    <property type="nucleotide sequence ID" value="NZ_JAJLJH010000019.1"/>
</dbReference>
<evidence type="ECO:0000256" key="1">
    <source>
        <dbReference type="SAM" id="SignalP"/>
    </source>
</evidence>
<name>A0A9X2C2C1_9BURK</name>
<evidence type="ECO:0000313" key="3">
    <source>
        <dbReference type="Proteomes" id="UP001139353"/>
    </source>
</evidence>
<sequence length="220" mass="23731">MNDCHDLTPNAGARAPARASRARGGLALAAAAWLAACSAVPNAAPKYREPPKGVAAAKVRVVNLRPYAYYADIAVFDSPSCFTKANLGMTGGNSRDAERIGMLDDKPVSPATLERYVRAEEALVIGPRAVFPTVTSAEVMHVLQPDTQNEVRARTAGVCKVPAFVPKAGEQYEIEIDLTPARCTVTPYHLVGTDGAVRREPVEVHESRISTYEFDMKCFK</sequence>
<feature type="signal peptide" evidence="1">
    <location>
        <begin position="1"/>
        <end position="43"/>
    </location>
</feature>
<evidence type="ECO:0008006" key="4">
    <source>
        <dbReference type="Google" id="ProtNLM"/>
    </source>
</evidence>
<organism evidence="2 3">
    <name type="scientific">Scleromatobacter humisilvae</name>
    <dbReference type="NCBI Taxonomy" id="2897159"/>
    <lineage>
        <taxon>Bacteria</taxon>
        <taxon>Pseudomonadati</taxon>
        <taxon>Pseudomonadota</taxon>
        <taxon>Betaproteobacteria</taxon>
        <taxon>Burkholderiales</taxon>
        <taxon>Sphaerotilaceae</taxon>
        <taxon>Scleromatobacter</taxon>
    </lineage>
</organism>
<evidence type="ECO:0000313" key="2">
    <source>
        <dbReference type="EMBL" id="MCK9689718.1"/>
    </source>
</evidence>
<dbReference type="AlphaFoldDB" id="A0A9X2C2C1"/>
<keyword evidence="3" id="KW-1185">Reference proteome</keyword>
<dbReference type="Proteomes" id="UP001139353">
    <property type="component" value="Unassembled WGS sequence"/>
</dbReference>
<protein>
    <recommendedName>
        <fullName evidence="4">Lipoprotein</fullName>
    </recommendedName>
</protein>
<feature type="chain" id="PRO_5040903111" description="Lipoprotein" evidence="1">
    <location>
        <begin position="44"/>
        <end position="220"/>
    </location>
</feature>
<proteinExistence type="predicted"/>
<dbReference type="EMBL" id="JAJLJH010000019">
    <property type="protein sequence ID" value="MCK9689718.1"/>
    <property type="molecule type" value="Genomic_DNA"/>
</dbReference>
<reference evidence="2" key="1">
    <citation type="submission" date="2021-11" db="EMBL/GenBank/DDBJ databases">
        <title>BS-T2-15 a new species belonging to the Comamonadaceae family isolated from the soil of a French oak forest.</title>
        <authorList>
            <person name="Mieszkin S."/>
            <person name="Alain K."/>
        </authorList>
    </citation>
    <scope>NUCLEOTIDE SEQUENCE</scope>
    <source>
        <strain evidence="2">BS-T2-15</strain>
    </source>
</reference>